<dbReference type="InterPro" id="IPR016039">
    <property type="entry name" value="Thiolase-like"/>
</dbReference>
<dbReference type="GO" id="GO:0006633">
    <property type="term" value="P:fatty acid biosynthetic process"/>
    <property type="evidence" value="ECO:0007669"/>
    <property type="project" value="TreeGrafter"/>
</dbReference>
<dbReference type="InterPro" id="IPR020841">
    <property type="entry name" value="PKS_Beta-ketoAc_synthase_dom"/>
</dbReference>
<organism evidence="5 6">
    <name type="scientific">Allocatelliglobosispora scoriae</name>
    <dbReference type="NCBI Taxonomy" id="643052"/>
    <lineage>
        <taxon>Bacteria</taxon>
        <taxon>Bacillati</taxon>
        <taxon>Actinomycetota</taxon>
        <taxon>Actinomycetes</taxon>
        <taxon>Micromonosporales</taxon>
        <taxon>Micromonosporaceae</taxon>
        <taxon>Allocatelliglobosispora</taxon>
    </lineage>
</organism>
<evidence type="ECO:0000313" key="6">
    <source>
        <dbReference type="Proteomes" id="UP000587527"/>
    </source>
</evidence>
<evidence type="ECO:0000256" key="1">
    <source>
        <dbReference type="ARBA" id="ARBA00008467"/>
    </source>
</evidence>
<proteinExistence type="inferred from homology"/>
<dbReference type="Proteomes" id="UP000587527">
    <property type="component" value="Unassembled WGS sequence"/>
</dbReference>
<protein>
    <submittedName>
        <fullName evidence="5">Malonyl-ACP decarboxylase</fullName>
    </submittedName>
</protein>
<accession>A0A841BLR3</accession>
<dbReference type="SUPFAM" id="SSF53901">
    <property type="entry name" value="Thiolase-like"/>
    <property type="match status" value="2"/>
</dbReference>
<reference evidence="5 6" key="1">
    <citation type="submission" date="2020-08" db="EMBL/GenBank/DDBJ databases">
        <title>Sequencing the genomes of 1000 actinobacteria strains.</title>
        <authorList>
            <person name="Klenk H.-P."/>
        </authorList>
    </citation>
    <scope>NUCLEOTIDE SEQUENCE [LARGE SCALE GENOMIC DNA]</scope>
    <source>
        <strain evidence="5 6">DSM 45362</strain>
    </source>
</reference>
<dbReference type="InterPro" id="IPR014031">
    <property type="entry name" value="Ketoacyl_synth_C"/>
</dbReference>
<gene>
    <name evidence="5" type="ORF">F4553_001139</name>
</gene>
<dbReference type="SMART" id="SM00825">
    <property type="entry name" value="PKS_KS"/>
    <property type="match status" value="1"/>
</dbReference>
<sequence length="415" mass="42165">MTTVSPHQVVITGAAVVNTLADDLASFTEALRQGRTAITVRDGDPPVAGAWLTDFSVAQWAARAAPDAAGALRAATRRCAPPATTAACVALAACRDAGLSPERISAAALVVAGNNLALAYHSGAWSQFRDDPGQTRATHVLRYPDSDTIGVVSEVLGLRGEGLTVGAASASAAVAVIAAARLIAAGTVRTCVVVAPLAELSELEFAAFMQAGAMASPQAGVPPAELCRPFDSARQGFVYGQGAAAIVIEAPRPGCRAYARLIGHGQRLDGAGGAGPSAEGQAAAMRAALAMGETDAAEVDYVNAHATGSLLGDRVEADALAEVFGGPGPLVNTTKPLTGHCLSGSGMQELVATLLQMRHGFVHPNRGLTHPLSTSVRFAGRVAQDHTITVAMTNSVAFGGINACLLLRQPGGQDE</sequence>
<feature type="domain" description="Ketosynthase family 3 (KS3)" evidence="4">
    <location>
        <begin position="6"/>
        <end position="409"/>
    </location>
</feature>
<dbReference type="GO" id="GO:0004315">
    <property type="term" value="F:3-oxoacyl-[acyl-carrier-protein] synthase activity"/>
    <property type="evidence" value="ECO:0007669"/>
    <property type="project" value="TreeGrafter"/>
</dbReference>
<evidence type="ECO:0000259" key="4">
    <source>
        <dbReference type="PROSITE" id="PS52004"/>
    </source>
</evidence>
<dbReference type="InterPro" id="IPR014030">
    <property type="entry name" value="Ketoacyl_synth_N"/>
</dbReference>
<dbReference type="PANTHER" id="PTHR11712:SF336">
    <property type="entry name" value="3-OXOACYL-[ACYL-CARRIER-PROTEIN] SYNTHASE, MITOCHONDRIAL"/>
    <property type="match status" value="1"/>
</dbReference>
<evidence type="ECO:0000256" key="3">
    <source>
        <dbReference type="RuleBase" id="RU003694"/>
    </source>
</evidence>
<keyword evidence="6" id="KW-1185">Reference proteome</keyword>
<evidence type="ECO:0000313" key="5">
    <source>
        <dbReference type="EMBL" id="MBB5867760.1"/>
    </source>
</evidence>
<dbReference type="Pfam" id="PF00109">
    <property type="entry name" value="ketoacyl-synt"/>
    <property type="match status" value="1"/>
</dbReference>
<dbReference type="PROSITE" id="PS52004">
    <property type="entry name" value="KS3_2"/>
    <property type="match status" value="1"/>
</dbReference>
<dbReference type="RefSeq" id="WP_184832897.1">
    <property type="nucleotide sequence ID" value="NZ_JACHMN010000001.1"/>
</dbReference>
<comment type="caution">
    <text evidence="5">The sequence shown here is derived from an EMBL/GenBank/DDBJ whole genome shotgun (WGS) entry which is preliminary data.</text>
</comment>
<keyword evidence="2 3" id="KW-0808">Transferase</keyword>
<dbReference type="Pfam" id="PF02801">
    <property type="entry name" value="Ketoacyl-synt_C"/>
    <property type="match status" value="1"/>
</dbReference>
<evidence type="ECO:0000256" key="2">
    <source>
        <dbReference type="ARBA" id="ARBA00022679"/>
    </source>
</evidence>
<dbReference type="PANTHER" id="PTHR11712">
    <property type="entry name" value="POLYKETIDE SYNTHASE-RELATED"/>
    <property type="match status" value="1"/>
</dbReference>
<dbReference type="AlphaFoldDB" id="A0A841BLR3"/>
<comment type="similarity">
    <text evidence="1 3">Belongs to the thiolase-like superfamily. Beta-ketoacyl-ACP synthases family.</text>
</comment>
<name>A0A841BLR3_9ACTN</name>
<dbReference type="Gene3D" id="3.40.47.10">
    <property type="match status" value="1"/>
</dbReference>
<dbReference type="EMBL" id="JACHMN010000001">
    <property type="protein sequence ID" value="MBB5867760.1"/>
    <property type="molecule type" value="Genomic_DNA"/>
</dbReference>
<dbReference type="GO" id="GO:0005829">
    <property type="term" value="C:cytosol"/>
    <property type="evidence" value="ECO:0007669"/>
    <property type="project" value="TreeGrafter"/>
</dbReference>
<dbReference type="InterPro" id="IPR000794">
    <property type="entry name" value="Beta-ketoacyl_synthase"/>
</dbReference>